<evidence type="ECO:0000256" key="5">
    <source>
        <dbReference type="ARBA" id="ARBA00022729"/>
    </source>
</evidence>
<evidence type="ECO:0000256" key="6">
    <source>
        <dbReference type="ARBA" id="ARBA00023136"/>
    </source>
</evidence>
<dbReference type="Gene3D" id="2.40.160.60">
    <property type="entry name" value="Outer membrane protein transport protein (OMPP1/FadL/TodX)"/>
    <property type="match status" value="1"/>
</dbReference>
<dbReference type="PATRIC" id="fig|111105.18.peg.718"/>
<keyword evidence="5 8" id="KW-0732">Signal</keyword>
<keyword evidence="6" id="KW-0472">Membrane</keyword>
<comment type="subcellular location">
    <subcellularLocation>
        <location evidence="1">Cell outer membrane</location>
        <topology evidence="1">Multi-pass membrane protein</topology>
    </subcellularLocation>
</comment>
<dbReference type="Proteomes" id="UP000030146">
    <property type="component" value="Unassembled WGS sequence"/>
</dbReference>
<organism evidence="9 10">
    <name type="scientific">Porphyromonas gulae</name>
    <dbReference type="NCBI Taxonomy" id="111105"/>
    <lineage>
        <taxon>Bacteria</taxon>
        <taxon>Pseudomonadati</taxon>
        <taxon>Bacteroidota</taxon>
        <taxon>Bacteroidia</taxon>
        <taxon>Bacteroidales</taxon>
        <taxon>Porphyromonadaceae</taxon>
        <taxon>Porphyromonas</taxon>
    </lineage>
</organism>
<keyword evidence="4" id="KW-0812">Transmembrane</keyword>
<dbReference type="EMBL" id="JRAK01000071">
    <property type="protein sequence ID" value="KGN88434.1"/>
    <property type="molecule type" value="Genomic_DNA"/>
</dbReference>
<evidence type="ECO:0000313" key="9">
    <source>
        <dbReference type="EMBL" id="KGN88434.1"/>
    </source>
</evidence>
<dbReference type="AlphaFoldDB" id="A0A0A2FJG8"/>
<evidence type="ECO:0000256" key="7">
    <source>
        <dbReference type="ARBA" id="ARBA00023237"/>
    </source>
</evidence>
<feature type="signal peptide" evidence="8">
    <location>
        <begin position="1"/>
        <end position="33"/>
    </location>
</feature>
<comment type="caution">
    <text evidence="9">The sequence shown here is derived from an EMBL/GenBank/DDBJ whole genome shotgun (WGS) entry which is preliminary data.</text>
</comment>
<gene>
    <name evidence="9" type="ORF">HR15_05095</name>
</gene>
<comment type="similarity">
    <text evidence="2">Belongs to the OmpP1/FadL family.</text>
</comment>
<dbReference type="InterPro" id="IPR005017">
    <property type="entry name" value="OMPP1/FadL/TodX"/>
</dbReference>
<sequence>MRIKPSLKTMKKISAYVIGAALSVASGVPSVYAQGEADAIRYSRTELGGSARFRSMAGAFGALGGDFSAIGQNPAGLGIFRSSEVSATIDFSSISNQAAWQGSSETFNKSKLLFTGIGYVGSWGKANEDVSVNFGLGAKRVLDYERSFRIAGGEQKFSVADYTAAQTPGKANPPHFNYNGFESSWLTDLGYNAGWIAQLPGGYGFESIFKYKQNGEYQIFGPSSTAFDLKETGHVWNYDFGLGINIQDTWYLGASMTYSDLQFDTNTFYQENFSFNNGAINDYLKLENTLSTSGSGLNIGIGAIYRPADAVRIGLSYYTPTWYWMKSYYRAYGSSYYSQGVDSNGQPLPENLYFMSSQTPESYNTYQMSSPGRFVASFAVVAGKIGLLSMDYELESYGRIKLKDENGTAYVDNKFILEDFGSRHTIRLGGELRPISRLSLRAGYSHTSNPIKNEKLKVFDGPAQVTIFPMGAMPHYELPGDSYTVTGGLGYRFTRNLSGDLAVIYRNEKSYYYTFGRMVSDDPNPADVLKVESPAPAKLTRSNFRLAMTMSYRF</sequence>
<evidence type="ECO:0000256" key="3">
    <source>
        <dbReference type="ARBA" id="ARBA00022452"/>
    </source>
</evidence>
<reference evidence="9 10" key="1">
    <citation type="submission" date="2014-08" db="EMBL/GenBank/DDBJ databases">
        <title>Porphyromonas gulae strain:COT-052_OH3439 Genome sequencing.</title>
        <authorList>
            <person name="Wallis C."/>
            <person name="Deusch O."/>
            <person name="O'Flynn C."/>
            <person name="Davis I."/>
            <person name="Jospin G."/>
            <person name="Darling A.E."/>
            <person name="Coil D.A."/>
            <person name="Alexiev A."/>
            <person name="Horsfall A."/>
            <person name="Kirkwood N."/>
            <person name="Harris S."/>
            <person name="Eisen J.A."/>
        </authorList>
    </citation>
    <scope>NUCLEOTIDE SEQUENCE [LARGE SCALE GENOMIC DNA]</scope>
    <source>
        <strain evidence="10">COT-052 OH3439</strain>
    </source>
</reference>
<proteinExistence type="inferred from homology"/>
<feature type="chain" id="PRO_5001998997" evidence="8">
    <location>
        <begin position="34"/>
        <end position="554"/>
    </location>
</feature>
<dbReference type="PANTHER" id="PTHR35093">
    <property type="entry name" value="OUTER MEMBRANE PROTEIN NMB0088-RELATED"/>
    <property type="match status" value="1"/>
</dbReference>
<dbReference type="SUPFAM" id="SSF56935">
    <property type="entry name" value="Porins"/>
    <property type="match status" value="1"/>
</dbReference>
<name>A0A0A2FJG8_9PORP</name>
<dbReference type="PANTHER" id="PTHR35093:SF8">
    <property type="entry name" value="OUTER MEMBRANE PROTEIN NMB0088-RELATED"/>
    <property type="match status" value="1"/>
</dbReference>
<evidence type="ECO:0000256" key="2">
    <source>
        <dbReference type="ARBA" id="ARBA00008163"/>
    </source>
</evidence>
<keyword evidence="3" id="KW-1134">Transmembrane beta strand</keyword>
<evidence type="ECO:0000256" key="1">
    <source>
        <dbReference type="ARBA" id="ARBA00004571"/>
    </source>
</evidence>
<evidence type="ECO:0000256" key="4">
    <source>
        <dbReference type="ARBA" id="ARBA00022692"/>
    </source>
</evidence>
<keyword evidence="7" id="KW-0998">Cell outer membrane</keyword>
<dbReference type="GO" id="GO:0015483">
    <property type="term" value="F:long-chain fatty acid transporting porin activity"/>
    <property type="evidence" value="ECO:0007669"/>
    <property type="project" value="TreeGrafter"/>
</dbReference>
<protein>
    <submittedName>
        <fullName evidence="9">Transporter</fullName>
    </submittedName>
</protein>
<evidence type="ECO:0000256" key="8">
    <source>
        <dbReference type="SAM" id="SignalP"/>
    </source>
</evidence>
<accession>A0A0A2FJG8</accession>
<evidence type="ECO:0000313" key="10">
    <source>
        <dbReference type="Proteomes" id="UP000030146"/>
    </source>
</evidence>
<dbReference type="GO" id="GO:0009279">
    <property type="term" value="C:cell outer membrane"/>
    <property type="evidence" value="ECO:0007669"/>
    <property type="project" value="UniProtKB-SubCell"/>
</dbReference>
<keyword evidence="10" id="KW-1185">Reference proteome</keyword>